<accession>A0A8G1A1T9</accession>
<proteinExistence type="inferred from homology"/>
<dbReference type="NCBIfam" id="TIGR04213">
    <property type="entry name" value="PGF_pre_PGF"/>
    <property type="match status" value="1"/>
</dbReference>
<gene>
    <name evidence="4" type="ORF">E2N92_05165</name>
</gene>
<feature type="compositionally biased region" description="Basic and acidic residues" evidence="2">
    <location>
        <begin position="103"/>
        <end position="112"/>
    </location>
</feature>
<feature type="compositionally biased region" description="Low complexity" evidence="2">
    <location>
        <begin position="860"/>
        <end position="888"/>
    </location>
</feature>
<dbReference type="CDD" id="cd02619">
    <property type="entry name" value="Peptidase_C1"/>
    <property type="match status" value="1"/>
</dbReference>
<dbReference type="InterPro" id="IPR026453">
    <property type="entry name" value="PGF_pre_PGF"/>
</dbReference>
<dbReference type="Gene3D" id="2.60.40.680">
    <property type="match status" value="1"/>
</dbReference>
<dbReference type="InterPro" id="IPR000668">
    <property type="entry name" value="Peptidase_C1A_C"/>
</dbReference>
<feature type="region of interest" description="Disordered" evidence="2">
    <location>
        <begin position="89"/>
        <end position="113"/>
    </location>
</feature>
<evidence type="ECO:0000313" key="4">
    <source>
        <dbReference type="EMBL" id="QYZ78858.1"/>
    </source>
</evidence>
<dbReference type="InterPro" id="IPR000169">
    <property type="entry name" value="Pept_cys_AS"/>
</dbReference>
<dbReference type="PROSITE" id="PS00639">
    <property type="entry name" value="THIOL_PROTEASE_HIS"/>
    <property type="match status" value="1"/>
</dbReference>
<dbReference type="Pfam" id="PF00112">
    <property type="entry name" value="Peptidase_C1"/>
    <property type="match status" value="1"/>
</dbReference>
<comment type="similarity">
    <text evidence="1">Belongs to the peptidase C1 family.</text>
</comment>
<dbReference type="PANTHER" id="PTHR12411">
    <property type="entry name" value="CYSTEINE PROTEASE FAMILY C1-RELATED"/>
    <property type="match status" value="1"/>
</dbReference>
<feature type="compositionally biased region" description="Pro residues" evidence="2">
    <location>
        <begin position="847"/>
        <end position="859"/>
    </location>
</feature>
<sequence>MNTSILKGLAGALLCACLLLWAAAPAASALEVTEAPLNPEFVKYLEEQEAPADRMMTAAAASIEEGESTDEICGEIPSPVTVAWPEGSEVQTTSAFKPAPSESRYDLRDEGRVGSVKDQGHCGSCWSFAAIGSLESTLLPGEVWDFSENNLKNTHGLDYTHVEGGNAYMATAYFSRWSGPVNESDDPYSEVSGVSPTGLTVRKHVQDVDFLPVRKDRSNVTLIKQAVKEYGGVYSSMYWSNGFYDEGHASYYDPWLVGGGHAVLIVGWDDTYSKENFTFTPPGDGAFIVRNSWNTDWGDDGYFYQSYYDADRGCKAVFTAEDTDNYRDVYFHDPLGWTSAVGLGSETAYAANVFTATSGNSLGAVGFFTPAPNAAYEVSVYVDPTDGPLSADGPVTTISGTQVLPGYHTHPLATPVPLKPGQKFSVVVKLTTPGYYQPLAVEKPIAGFSTGAKASAGESYVSADGVEWDDLTTRMPNTNVCLKAYSVYEEPKLSFSTAHSSVNAGDETEVPITMSRAPWGLAGYEIDVSVADPEVATITGASYPAWATLNLSRETDDGLMMRAVDLDDAVHAGDENVALGTVRVKGLIGGASDLEIAVRQIDADGGDLVTTTANTSSVTVAPAGDREQAEKAKLDVPGCTFAGRNVSVKNSGDVQVSGDRKSIKVSGNSFDLTIRTTGEVTEEDGIFNGTVERVVLQTRALAVRSEGAGEVRGSVMADLTGVPQGAAVTTALRNEAGAGTMDIFERAAGEEGLTIDAFAASLEVRTANLNDGEEITGATVLMSAPTAWVEAHGGAENVTVIRCNDGKATLLQTRVQVTEGGMTTFAATSPDGFCEFGLVAVSAAPVEPTPVPTTEPTPVPTTTEPTPAPTTTEPAHVSSQSSGGSSQSDTAVGAADSLRAGENVTLTMRTTPVTAVTLRTKEDIDGLMLSVKKATLPSAADAPEDAVYAYVEATLYRTTEDRLSGETIAFAVPTAWMKAHSCTADDIGLFRYVDGAWKPLETVFTGENGGIAYFAAESDGFSTFAIAATAGTPETPAPTVTSASAESGAVTPAETDTVPATTTQKSPLPLWAAALAIGSAALLARRH</sequence>
<dbReference type="RefSeq" id="WP_220682628.1">
    <property type="nucleotide sequence ID" value="NZ_CP037968.1"/>
</dbReference>
<evidence type="ECO:0000256" key="2">
    <source>
        <dbReference type="SAM" id="MobiDB-lite"/>
    </source>
</evidence>
<dbReference type="EMBL" id="CP037968">
    <property type="protein sequence ID" value="QYZ78858.1"/>
    <property type="molecule type" value="Genomic_DNA"/>
</dbReference>
<dbReference type="InterPro" id="IPR025660">
    <property type="entry name" value="Pept_his_AS"/>
</dbReference>
<dbReference type="GO" id="GO:0006508">
    <property type="term" value="P:proteolysis"/>
    <property type="evidence" value="ECO:0007669"/>
    <property type="project" value="InterPro"/>
</dbReference>
<evidence type="ECO:0000256" key="1">
    <source>
        <dbReference type="ARBA" id="ARBA00008455"/>
    </source>
</evidence>
<keyword evidence="5" id="KW-1185">Reference proteome</keyword>
<dbReference type="KEGG" id="mfk:E2N92_05165"/>
<dbReference type="GO" id="GO:0008234">
    <property type="term" value="F:cysteine-type peptidase activity"/>
    <property type="evidence" value="ECO:0007669"/>
    <property type="project" value="InterPro"/>
</dbReference>
<reference evidence="4" key="2">
    <citation type="submission" date="2019-03" db="EMBL/GenBank/DDBJ databases">
        <authorList>
            <person name="Chen S.-C."/>
            <person name="Wu S.-Y."/>
            <person name="Lai M.-C."/>
        </authorList>
    </citation>
    <scope>NUCLEOTIDE SEQUENCE</scope>
    <source>
        <strain evidence="4">ML15</strain>
    </source>
</reference>
<dbReference type="InterPro" id="IPR013128">
    <property type="entry name" value="Peptidase_C1A"/>
</dbReference>
<dbReference type="Gene3D" id="3.90.70.10">
    <property type="entry name" value="Cysteine proteinases"/>
    <property type="match status" value="1"/>
</dbReference>
<dbReference type="Proteomes" id="UP000826709">
    <property type="component" value="Chromosome"/>
</dbReference>
<dbReference type="InterPro" id="IPR038765">
    <property type="entry name" value="Papain-like_cys_pep_sf"/>
</dbReference>
<protein>
    <submittedName>
        <fullName evidence="4">PGF-pre-PGF domain-containing protein</fullName>
    </submittedName>
</protein>
<dbReference type="AlphaFoldDB" id="A0A8G1A1T9"/>
<name>A0A8G1A1T9_9EURY</name>
<organism evidence="4 5">
    <name type="scientific">Methanofollis formosanus</name>
    <dbReference type="NCBI Taxonomy" id="299308"/>
    <lineage>
        <taxon>Archaea</taxon>
        <taxon>Methanobacteriati</taxon>
        <taxon>Methanobacteriota</taxon>
        <taxon>Stenosarchaea group</taxon>
        <taxon>Methanomicrobia</taxon>
        <taxon>Methanomicrobiales</taxon>
        <taxon>Methanomicrobiaceae</taxon>
        <taxon>Methanofollis</taxon>
    </lineage>
</organism>
<dbReference type="Pfam" id="PF18560">
    <property type="entry name" value="Lectin_like"/>
    <property type="match status" value="1"/>
</dbReference>
<reference evidence="4" key="1">
    <citation type="journal article" date="2005" name="Int. J. Syst. Evol. Microbiol.">
        <title>Methanofollis formosanus sp. nov., isolated from a fish pond.</title>
        <authorList>
            <person name="Wu S.Y."/>
            <person name="Chen S.C."/>
            <person name="Lai M.C."/>
        </authorList>
    </citation>
    <scope>NUCLEOTIDE SEQUENCE</scope>
    <source>
        <strain evidence="4">ML15</strain>
    </source>
</reference>
<dbReference type="SUPFAM" id="SSF54001">
    <property type="entry name" value="Cysteine proteinases"/>
    <property type="match status" value="1"/>
</dbReference>
<dbReference type="InterPro" id="IPR040528">
    <property type="entry name" value="Lectin-like"/>
</dbReference>
<evidence type="ECO:0000313" key="5">
    <source>
        <dbReference type="Proteomes" id="UP000826709"/>
    </source>
</evidence>
<dbReference type="SMART" id="SM00645">
    <property type="entry name" value="Pept_C1"/>
    <property type="match status" value="1"/>
</dbReference>
<evidence type="ECO:0000259" key="3">
    <source>
        <dbReference type="SMART" id="SM00645"/>
    </source>
</evidence>
<dbReference type="PROSITE" id="PS00139">
    <property type="entry name" value="THIOL_PROTEASE_CYS"/>
    <property type="match status" value="1"/>
</dbReference>
<dbReference type="OrthoDB" id="137612at2157"/>
<feature type="region of interest" description="Disordered" evidence="2">
    <location>
        <begin position="846"/>
        <end position="893"/>
    </location>
</feature>
<feature type="domain" description="Peptidase C1A papain C-terminal" evidence="3">
    <location>
        <begin position="101"/>
        <end position="310"/>
    </location>
</feature>